<dbReference type="eggNOG" id="ENOG502QUH4">
    <property type="taxonomic scope" value="Eukaryota"/>
</dbReference>
<feature type="transmembrane region" description="Helical" evidence="1">
    <location>
        <begin position="254"/>
        <end position="276"/>
    </location>
</feature>
<evidence type="ECO:0000313" key="3">
    <source>
        <dbReference type="EMBL" id="KGN65202.1"/>
    </source>
</evidence>
<keyword evidence="1" id="KW-0812">Transmembrane</keyword>
<feature type="chain" id="PRO_5001973213" description="Transmembrane protein" evidence="2">
    <location>
        <begin position="24"/>
        <end position="536"/>
    </location>
</feature>
<feature type="transmembrane region" description="Helical" evidence="1">
    <location>
        <begin position="142"/>
        <end position="166"/>
    </location>
</feature>
<accession>A0A0A0LWI8</accession>
<keyword evidence="1" id="KW-1133">Transmembrane helix</keyword>
<dbReference type="AlphaFoldDB" id="A0A0A0LWI8"/>
<dbReference type="STRING" id="3659.A0A0A0LWI8"/>
<name>A0A0A0LWI8_CUCSA</name>
<feature type="transmembrane region" description="Helical" evidence="1">
    <location>
        <begin position="495"/>
        <end position="518"/>
    </location>
</feature>
<feature type="transmembrane region" description="Helical" evidence="1">
    <location>
        <begin position="283"/>
        <end position="308"/>
    </location>
</feature>
<sequence>MKFFTFPFLFSLFLLLHLHSSSASNHSSHLHSLPFHVGRGEFVTAVELWEPAGRNLAESTVDNSSLILAETRTNRKDPLNNFQRYTGGWNIKNKHYWASVAFTAAPFFVIAGIWFVVFGLSLFLICLCYCCCRREPYGYSRLAYALSLIFLILFTIAAIVGCIVLYTGQGKFHSITTKTLDYVVGQAEDTVVNLRNVSGYLSAAKKIGVATAFLSPDIQGRIDEIDRKLNSSAITLSEKTGENSKNIQYVLDHIRLALIILAAIMLLLAFLGFLFSILGMQSLVYSLVIIGWILVAGTFILCGVFLLLHNVVADTCVSMNEWVQNPTAHTALDDILPCVDNATAQETLTQSKNVAFQLVDVVNNVITGISNANFPPSAGAPFYFNQSGPSMPILCNPFYANLTDRLCASGEVELGNATVVWKNFVCEASASGICTTPGRLTPTYYSQMTAAVNVTFGLYKYGPYLVSLQDCSFVRQTFTDIQDNYCPGLGRYTQWIYIGLVMVSAAVMLSLIFWVIYARERRHRVYTKSHMGNYSQ</sequence>
<dbReference type="OMA" id="KRYTQWI"/>
<dbReference type="InterPro" id="IPR040283">
    <property type="entry name" value="DDB_G0292058-like"/>
</dbReference>
<dbReference type="OrthoDB" id="1937321at2759"/>
<dbReference type="Gramene" id="KGN65202">
    <property type="protein sequence ID" value="KGN65202"/>
    <property type="gene ID" value="Csa_1G264530"/>
</dbReference>
<reference evidence="3 4" key="2">
    <citation type="journal article" date="2009" name="PLoS ONE">
        <title>An integrated genetic and cytogenetic map of the cucumber genome.</title>
        <authorList>
            <person name="Ren Y."/>
            <person name="Zhang Z."/>
            <person name="Liu J."/>
            <person name="Staub J.E."/>
            <person name="Han Y."/>
            <person name="Cheng Z."/>
            <person name="Li X."/>
            <person name="Lu J."/>
            <person name="Miao H."/>
            <person name="Kang H."/>
            <person name="Xie B."/>
            <person name="Gu X."/>
            <person name="Wang X."/>
            <person name="Du Y."/>
            <person name="Jin W."/>
            <person name="Huang S."/>
        </authorList>
    </citation>
    <scope>NUCLEOTIDE SEQUENCE [LARGE SCALE GENOMIC DNA]</scope>
    <source>
        <strain evidence="4">cv. 9930</strain>
    </source>
</reference>
<feature type="transmembrane region" description="Helical" evidence="1">
    <location>
        <begin position="107"/>
        <end position="130"/>
    </location>
</feature>
<reference evidence="3 4" key="1">
    <citation type="journal article" date="2009" name="Nat. Genet.">
        <title>The genome of the cucumber, Cucumis sativus L.</title>
        <authorList>
            <person name="Huang S."/>
            <person name="Li R."/>
            <person name="Zhang Z."/>
            <person name="Li L."/>
            <person name="Gu X."/>
            <person name="Fan W."/>
            <person name="Lucas W.J."/>
            <person name="Wang X."/>
            <person name="Xie B."/>
            <person name="Ni P."/>
            <person name="Ren Y."/>
            <person name="Zhu H."/>
            <person name="Li J."/>
            <person name="Lin K."/>
            <person name="Jin W."/>
            <person name="Fei Z."/>
            <person name="Li G."/>
            <person name="Staub J."/>
            <person name="Kilian A."/>
            <person name="van der Vossen E.A."/>
            <person name="Wu Y."/>
            <person name="Guo J."/>
            <person name="He J."/>
            <person name="Jia Z."/>
            <person name="Ren Y."/>
            <person name="Tian G."/>
            <person name="Lu Y."/>
            <person name="Ruan J."/>
            <person name="Qian W."/>
            <person name="Wang M."/>
            <person name="Huang Q."/>
            <person name="Li B."/>
            <person name="Xuan Z."/>
            <person name="Cao J."/>
            <person name="Asan"/>
            <person name="Wu Z."/>
            <person name="Zhang J."/>
            <person name="Cai Q."/>
            <person name="Bai Y."/>
            <person name="Zhao B."/>
            <person name="Han Y."/>
            <person name="Li Y."/>
            <person name="Li X."/>
            <person name="Wang S."/>
            <person name="Shi Q."/>
            <person name="Liu S."/>
            <person name="Cho W.K."/>
            <person name="Kim J.Y."/>
            <person name="Xu Y."/>
            <person name="Heller-Uszynska K."/>
            <person name="Miao H."/>
            <person name="Cheng Z."/>
            <person name="Zhang S."/>
            <person name="Wu J."/>
            <person name="Yang Y."/>
            <person name="Kang H."/>
            <person name="Li M."/>
            <person name="Liang H."/>
            <person name="Ren X."/>
            <person name="Shi Z."/>
            <person name="Wen M."/>
            <person name="Jian M."/>
            <person name="Yang H."/>
            <person name="Zhang G."/>
            <person name="Yang Z."/>
            <person name="Chen R."/>
            <person name="Liu S."/>
            <person name="Li J."/>
            <person name="Ma L."/>
            <person name="Liu H."/>
            <person name="Zhou Y."/>
            <person name="Zhao J."/>
            <person name="Fang X."/>
            <person name="Li G."/>
            <person name="Fang L."/>
            <person name="Li Y."/>
            <person name="Liu D."/>
            <person name="Zheng H."/>
            <person name="Zhang Y."/>
            <person name="Qin N."/>
            <person name="Li Z."/>
            <person name="Yang G."/>
            <person name="Yang S."/>
            <person name="Bolund L."/>
            <person name="Kristiansen K."/>
            <person name="Zheng H."/>
            <person name="Li S."/>
            <person name="Zhang X."/>
            <person name="Yang H."/>
            <person name="Wang J."/>
            <person name="Sun R."/>
            <person name="Zhang B."/>
            <person name="Jiang S."/>
            <person name="Wang J."/>
            <person name="Du Y."/>
            <person name="Li S."/>
        </authorList>
    </citation>
    <scope>NUCLEOTIDE SEQUENCE [LARGE SCALE GENOMIC DNA]</scope>
    <source>
        <strain evidence="4">cv. 9930</strain>
    </source>
</reference>
<dbReference type="PANTHER" id="PTHR31414:SF15">
    <property type="entry name" value="PLASMA MEMBRANE FUSION PROTEIN"/>
    <property type="match status" value="1"/>
</dbReference>
<keyword evidence="1" id="KW-0472">Membrane</keyword>
<keyword evidence="4" id="KW-1185">Reference proteome</keyword>
<reference evidence="3 4" key="3">
    <citation type="journal article" date="2010" name="BMC Genomics">
        <title>Transcriptome sequencing and comparative analysis of cucumber flowers with different sex types.</title>
        <authorList>
            <person name="Guo S."/>
            <person name="Zheng Y."/>
            <person name="Joung J.G."/>
            <person name="Liu S."/>
            <person name="Zhang Z."/>
            <person name="Crasta O.R."/>
            <person name="Sobral B.W."/>
            <person name="Xu Y."/>
            <person name="Huang S."/>
            <person name="Fei Z."/>
        </authorList>
    </citation>
    <scope>NUCLEOTIDE SEQUENCE [LARGE SCALE GENOMIC DNA]</scope>
    <source>
        <strain evidence="4">cv. 9930</strain>
    </source>
</reference>
<evidence type="ECO:0000256" key="1">
    <source>
        <dbReference type="SAM" id="Phobius"/>
    </source>
</evidence>
<dbReference type="EMBL" id="CM002922">
    <property type="protein sequence ID" value="KGN65202.1"/>
    <property type="molecule type" value="Genomic_DNA"/>
</dbReference>
<evidence type="ECO:0008006" key="5">
    <source>
        <dbReference type="Google" id="ProtNLM"/>
    </source>
</evidence>
<proteinExistence type="predicted"/>
<evidence type="ECO:0000256" key="2">
    <source>
        <dbReference type="SAM" id="SignalP"/>
    </source>
</evidence>
<evidence type="ECO:0000313" key="4">
    <source>
        <dbReference type="Proteomes" id="UP000029981"/>
    </source>
</evidence>
<dbReference type="Proteomes" id="UP000029981">
    <property type="component" value="Chromosome 1"/>
</dbReference>
<reference evidence="3 4" key="4">
    <citation type="journal article" date="2011" name="BMC Genomics">
        <title>RNA-Seq improves annotation of protein-coding genes in the cucumber genome.</title>
        <authorList>
            <person name="Li Z."/>
            <person name="Zhang Z."/>
            <person name="Yan P."/>
            <person name="Huang S."/>
            <person name="Fei Z."/>
            <person name="Lin K."/>
        </authorList>
    </citation>
    <scope>NUCLEOTIDE SEQUENCE [LARGE SCALE GENOMIC DNA]</scope>
    <source>
        <strain evidence="4">cv. 9930</strain>
    </source>
</reference>
<organism evidence="3 4">
    <name type="scientific">Cucumis sativus</name>
    <name type="common">Cucumber</name>
    <dbReference type="NCBI Taxonomy" id="3659"/>
    <lineage>
        <taxon>Eukaryota</taxon>
        <taxon>Viridiplantae</taxon>
        <taxon>Streptophyta</taxon>
        <taxon>Embryophyta</taxon>
        <taxon>Tracheophyta</taxon>
        <taxon>Spermatophyta</taxon>
        <taxon>Magnoliopsida</taxon>
        <taxon>eudicotyledons</taxon>
        <taxon>Gunneridae</taxon>
        <taxon>Pentapetalae</taxon>
        <taxon>rosids</taxon>
        <taxon>fabids</taxon>
        <taxon>Cucurbitales</taxon>
        <taxon>Cucurbitaceae</taxon>
        <taxon>Benincaseae</taxon>
        <taxon>Cucumis</taxon>
    </lineage>
</organism>
<gene>
    <name evidence="3" type="ORF">Csa_1G264530</name>
</gene>
<feature type="signal peptide" evidence="2">
    <location>
        <begin position="1"/>
        <end position="23"/>
    </location>
</feature>
<dbReference type="KEGG" id="csv:101216821"/>
<dbReference type="PANTHER" id="PTHR31414">
    <property type="entry name" value="TRANSMEMBRANE PROTEIN DDB_G0292058"/>
    <property type="match status" value="1"/>
</dbReference>
<keyword evidence="2" id="KW-0732">Signal</keyword>
<protein>
    <recommendedName>
        <fullName evidence="5">Transmembrane protein</fullName>
    </recommendedName>
</protein>